<dbReference type="Proteomes" id="UP000559256">
    <property type="component" value="Unassembled WGS sequence"/>
</dbReference>
<dbReference type="InterPro" id="IPR018564">
    <property type="entry name" value="Repl_chkpnt_MRC1_dom"/>
</dbReference>
<feature type="compositionally biased region" description="Polar residues" evidence="1">
    <location>
        <begin position="956"/>
        <end position="965"/>
    </location>
</feature>
<feature type="compositionally biased region" description="Basic and acidic residues" evidence="1">
    <location>
        <begin position="1256"/>
        <end position="1272"/>
    </location>
</feature>
<feature type="compositionally biased region" description="Basic and acidic residues" evidence="1">
    <location>
        <begin position="1339"/>
        <end position="1357"/>
    </location>
</feature>
<feature type="compositionally biased region" description="Acidic residues" evidence="1">
    <location>
        <begin position="1233"/>
        <end position="1248"/>
    </location>
</feature>
<feature type="compositionally biased region" description="Low complexity" evidence="1">
    <location>
        <begin position="1392"/>
        <end position="1417"/>
    </location>
</feature>
<reference evidence="3 4" key="1">
    <citation type="journal article" date="2020" name="ISME J.">
        <title>Uncovering the hidden diversity of litter-decomposition mechanisms in mushroom-forming fungi.</title>
        <authorList>
            <person name="Floudas D."/>
            <person name="Bentzer J."/>
            <person name="Ahren D."/>
            <person name="Johansson T."/>
            <person name="Persson P."/>
            <person name="Tunlid A."/>
        </authorList>
    </citation>
    <scope>NUCLEOTIDE SEQUENCE [LARGE SCALE GENOMIC DNA]</scope>
    <source>
        <strain evidence="3 4">CBS 291.85</strain>
    </source>
</reference>
<accession>A0A8H5GRR4</accession>
<dbReference type="OrthoDB" id="3361281at2759"/>
<feature type="compositionally biased region" description="Polar residues" evidence="1">
    <location>
        <begin position="1193"/>
        <end position="1202"/>
    </location>
</feature>
<protein>
    <recommendedName>
        <fullName evidence="2">DNA replication checkpoint mediator MRC1 domain-containing protein</fullName>
    </recommendedName>
</protein>
<feature type="compositionally biased region" description="Acidic residues" evidence="1">
    <location>
        <begin position="1065"/>
        <end position="1077"/>
    </location>
</feature>
<comment type="caution">
    <text evidence="3">The sequence shown here is derived from an EMBL/GenBank/DDBJ whole genome shotgun (WGS) entry which is preliminary data.</text>
</comment>
<feature type="compositionally biased region" description="Acidic residues" evidence="1">
    <location>
        <begin position="651"/>
        <end position="662"/>
    </location>
</feature>
<feature type="compositionally biased region" description="Low complexity" evidence="1">
    <location>
        <begin position="160"/>
        <end position="173"/>
    </location>
</feature>
<proteinExistence type="predicted"/>
<sequence length="1429" mass="157649">MPITKEDSIVADSTISSSPPPVTPPKRPQARRTYGRPKPVTDQPVSTTSNFSSSTSGTSNHSIRHFDASDEIPPTPEPEESSPDRTLLDDDSMDTSRFGKDASGGLQWGWMDKMKKLDEEVDMDSPKKSSKAGQSRIDEPDKADSPLSSDQRDSTKLAHITASPATSPISSPSGALSATGIGGTLSALTIHSSPLLQPPIPPRVTHKRPRISDSESEHELDPTSSQSILRTSNNSPKTRSSTPPTSDEEMGKGNGAAPPPKKKRAAKTHSARQSLDFQPESLEEIARPTRKTKPTKKEMKQTQVERQRLLAEEQVSIPKHQDAEKYSMNSFLQTLQKKAVGPANVPQPKVTQPRRTPVKKPSSSTKLVTSQSSPIDSFPSSPGPSTSQHKSPSRSKPGMSTLKPLDDSDSEDLPDIDSVTKQVQAAGKPASIRQSKLAELKQKALGNQQPVPKDDSDSDLEIEVLPPSGKGKTVDKGKSVIRRNTQQQKLNVAHRKPMLANAHGRKSLPAGSVPNTQYLNKMLLERANDQQAELISKKEEEWKRRGGKLEASTDDHSQNVVDAVASWAEKGLETAAQTSGRHDNSDDEEEEDEDYVPIERGSASPEPNELDAGFEEDDEADITMVNEDDENEDSENVVNRRPAARGRAVIDSDEEDAGENDENLVPPPPRQPLGDVSEDWSMSVDENSASRPFLRRGSFSSAYATEEEPDKENIDRGDNKENQAVSLLSLGRPPLGSRQSSRRNLEDSASRLSISPGQRSLSGGDEMDDQENQPVRRPLGPLHTEESFSPSSLPFTARLQRAASLAQNDTLSPTLNSSPKFAPLLAEDSSKLGFSQFSEDGANFSPKPLQAGFSDLFETGTQKSANKDGFKLANAREADDLQLTQDVALQPALEVDENLQRRADAIFEKEQEYVVDAANQRPVRTQGTWYITENGFLTQTRPDTPNPEVYRPAPTPSQLSQTQRLPFTELTLPPTRDDHFVDDLETPLGTQSAKLTRIRRGSRGASSLQLGGSLDDDNFNVTPPPSPSRPSKLKNAFEMLGKKPEKEKDKAKEKQKRPLDKNDFVEDQAQESDEDEMFGFRKNKQEDEEDGEHLDRELAVLVDNKEMTEDVIAADKVMEAYQADVEKDDAELQKYHERATRGELRKKRKNRVGVDDSDDEDEDAENRARRRGMNKWMNRKDRQDIEALHKQPETASFATTYVHTIRDEREEADMDWLNKQSENPMGDIGQPKEEEEDSGGENETDQDEDKNPQTITREEYLRKARIIAKEDPGGELENDFDPNDISFIDQDGEDDDDFGPVKTVLRKTKPIRPTRPVLGRPDMDIESFDGLRSSSSFMHEGHGQERMKKWARDEERKIKNKGMARGAVAVTGHGTKNSKGAQSGVGLGRRGLGSASASTSSASASSSRPSALKAAPSMLKGVDRSERFA</sequence>
<feature type="compositionally biased region" description="Basic and acidic residues" evidence="1">
    <location>
        <begin position="295"/>
        <end position="311"/>
    </location>
</feature>
<feature type="compositionally biased region" description="Basic residues" evidence="1">
    <location>
        <begin position="260"/>
        <end position="270"/>
    </location>
</feature>
<feature type="compositionally biased region" description="Basic and acidic residues" evidence="1">
    <location>
        <begin position="210"/>
        <end position="221"/>
    </location>
</feature>
<feature type="compositionally biased region" description="Acidic residues" evidence="1">
    <location>
        <begin position="608"/>
        <end position="635"/>
    </location>
</feature>
<organism evidence="3 4">
    <name type="scientific">Tetrapyrgos nigripes</name>
    <dbReference type="NCBI Taxonomy" id="182062"/>
    <lineage>
        <taxon>Eukaryota</taxon>
        <taxon>Fungi</taxon>
        <taxon>Dikarya</taxon>
        <taxon>Basidiomycota</taxon>
        <taxon>Agaricomycotina</taxon>
        <taxon>Agaricomycetes</taxon>
        <taxon>Agaricomycetidae</taxon>
        <taxon>Agaricales</taxon>
        <taxon>Marasmiineae</taxon>
        <taxon>Marasmiaceae</taxon>
        <taxon>Tetrapyrgos</taxon>
    </lineage>
</organism>
<feature type="region of interest" description="Disordered" evidence="1">
    <location>
        <begin position="530"/>
        <end position="795"/>
    </location>
</feature>
<feature type="compositionally biased region" description="Pro residues" evidence="1">
    <location>
        <begin position="18"/>
        <end position="27"/>
    </location>
</feature>
<feature type="compositionally biased region" description="Acidic residues" evidence="1">
    <location>
        <begin position="1273"/>
        <end position="1282"/>
    </location>
</feature>
<feature type="compositionally biased region" description="Acidic residues" evidence="1">
    <location>
        <begin position="1155"/>
        <end position="1164"/>
    </location>
</feature>
<feature type="compositionally biased region" description="Low complexity" evidence="1">
    <location>
        <begin position="230"/>
        <end position="245"/>
    </location>
</feature>
<dbReference type="EMBL" id="JAACJM010000012">
    <property type="protein sequence ID" value="KAF5369809.1"/>
    <property type="molecule type" value="Genomic_DNA"/>
</dbReference>
<feature type="compositionally biased region" description="Polar residues" evidence="1">
    <location>
        <begin position="327"/>
        <end position="336"/>
    </location>
</feature>
<dbReference type="Pfam" id="PF09444">
    <property type="entry name" value="MRC1"/>
    <property type="match status" value="1"/>
</dbReference>
<evidence type="ECO:0000313" key="4">
    <source>
        <dbReference type="Proteomes" id="UP000559256"/>
    </source>
</evidence>
<keyword evidence="4" id="KW-1185">Reference proteome</keyword>
<feature type="compositionally biased region" description="Basic and acidic residues" evidence="1">
    <location>
        <begin position="1040"/>
        <end position="1064"/>
    </location>
</feature>
<feature type="compositionally biased region" description="Basic and acidic residues" evidence="1">
    <location>
        <begin position="535"/>
        <end position="557"/>
    </location>
</feature>
<feature type="compositionally biased region" description="Basic and acidic residues" evidence="1">
    <location>
        <begin position="1178"/>
        <end position="1192"/>
    </location>
</feature>
<feature type="compositionally biased region" description="Polar residues" evidence="1">
    <location>
        <begin position="750"/>
        <end position="761"/>
    </location>
</feature>
<evidence type="ECO:0000259" key="2">
    <source>
        <dbReference type="Pfam" id="PF09444"/>
    </source>
</evidence>
<feature type="region of interest" description="Disordered" evidence="1">
    <location>
        <begin position="935"/>
        <end position="1098"/>
    </location>
</feature>
<feature type="compositionally biased region" description="Basic and acidic residues" evidence="1">
    <location>
        <begin position="136"/>
        <end position="156"/>
    </location>
</feature>
<gene>
    <name evidence="3" type="ORF">D9758_001353</name>
</gene>
<evidence type="ECO:0000256" key="1">
    <source>
        <dbReference type="SAM" id="MobiDB-lite"/>
    </source>
</evidence>
<evidence type="ECO:0000313" key="3">
    <source>
        <dbReference type="EMBL" id="KAF5369809.1"/>
    </source>
</evidence>
<feature type="compositionally biased region" description="Low complexity" evidence="1">
    <location>
        <begin position="726"/>
        <end position="738"/>
    </location>
</feature>
<feature type="compositionally biased region" description="Low complexity" evidence="1">
    <location>
        <begin position="46"/>
        <end position="61"/>
    </location>
</feature>
<feature type="domain" description="DNA replication checkpoint mediator MRC1" evidence="2">
    <location>
        <begin position="1061"/>
        <end position="1199"/>
    </location>
</feature>
<feature type="compositionally biased region" description="Basic and acidic residues" evidence="1">
    <location>
        <begin position="711"/>
        <end position="721"/>
    </location>
</feature>
<feature type="compositionally biased region" description="Acidic residues" evidence="1">
    <location>
        <begin position="585"/>
        <end position="596"/>
    </location>
</feature>
<feature type="region of interest" description="Disordered" evidence="1">
    <location>
        <begin position="1"/>
        <end position="180"/>
    </location>
</feature>
<feature type="region of interest" description="Disordered" evidence="1">
    <location>
        <begin position="192"/>
        <end position="478"/>
    </location>
</feature>
<feature type="region of interest" description="Disordered" evidence="1">
    <location>
        <begin position="1136"/>
        <end position="1429"/>
    </location>
</feature>
<feature type="compositionally biased region" description="Low complexity" evidence="1">
    <location>
        <begin position="362"/>
        <end position="385"/>
    </location>
</feature>
<name>A0A8H5GRR4_9AGAR</name>